<proteinExistence type="predicted"/>
<reference evidence="2 3" key="1">
    <citation type="submission" date="2013-04" db="EMBL/GenBank/DDBJ databases">
        <title>The Genome Sequence of Bacteroides massiliensis DSM 17679.</title>
        <authorList>
            <consortium name="The Broad Institute Genomics Platform"/>
            <person name="Earl A."/>
            <person name="Ward D."/>
            <person name="Feldgarden M."/>
            <person name="Gevers D."/>
            <person name="Martens E."/>
            <person name="Fenner L."/>
            <person name="Roux V."/>
            <person name="Mallet M.N."/>
            <person name="Raoult D."/>
            <person name="Walker B."/>
            <person name="Young S."/>
            <person name="Zeng Q."/>
            <person name="Gargeya S."/>
            <person name="Fitzgerald M."/>
            <person name="Haas B."/>
            <person name="Abouelleil A."/>
            <person name="Allen A.W."/>
            <person name="Alvarado L."/>
            <person name="Arachchi H.M."/>
            <person name="Berlin A.M."/>
            <person name="Chapman S.B."/>
            <person name="Gainer-Dewar J."/>
            <person name="Goldberg J."/>
            <person name="Griggs A."/>
            <person name="Gujja S."/>
            <person name="Hansen M."/>
            <person name="Howarth C."/>
            <person name="Imamovic A."/>
            <person name="Ireland A."/>
            <person name="Larimer J."/>
            <person name="McCowan C."/>
            <person name="Murphy C."/>
            <person name="Pearson M."/>
            <person name="Poon T.W."/>
            <person name="Priest M."/>
            <person name="Roberts A."/>
            <person name="Saif S."/>
            <person name="Shea T."/>
            <person name="Sisk P."/>
            <person name="Sykes S."/>
            <person name="Wortman J."/>
            <person name="Nusbaum C."/>
            <person name="Birren B."/>
        </authorList>
    </citation>
    <scope>NUCLEOTIDE SEQUENCE [LARGE SCALE GENOMIC DNA]</scope>
    <source>
        <strain evidence="3">B84634 / Timone 84634 / DSM 17679 / JCM 13223</strain>
    </source>
</reference>
<protein>
    <submittedName>
        <fullName evidence="2">Uncharacterized protein</fullName>
    </submittedName>
</protein>
<keyword evidence="1" id="KW-0812">Transmembrane</keyword>
<feature type="transmembrane region" description="Helical" evidence="1">
    <location>
        <begin position="12"/>
        <end position="36"/>
    </location>
</feature>
<keyword evidence="1" id="KW-0472">Membrane</keyword>
<name>U6RJV5_9BACT</name>
<keyword evidence="3" id="KW-1185">Reference proteome</keyword>
<accession>U6RJV5</accession>
<gene>
    <name evidence="2" type="ORF">HMPREF1534_01255</name>
</gene>
<keyword evidence="1" id="KW-1133">Transmembrane helix</keyword>
<dbReference type="STRING" id="1121098.HMPREF1534_01255"/>
<dbReference type="AlphaFoldDB" id="U6RJV5"/>
<evidence type="ECO:0000313" key="2">
    <source>
        <dbReference type="EMBL" id="EOA56337.1"/>
    </source>
</evidence>
<dbReference type="Proteomes" id="UP000017831">
    <property type="component" value="Unassembled WGS sequence"/>
</dbReference>
<sequence length="46" mass="5294">MPPESQIKNFRGAFHFGTPSSFIQYLPVLILISFHFEKVYSSPFTS</sequence>
<evidence type="ECO:0000256" key="1">
    <source>
        <dbReference type="SAM" id="Phobius"/>
    </source>
</evidence>
<organism evidence="2 3">
    <name type="scientific">Phocaeicola massiliensis B84634 = Timone 84634 = DSM 17679 = JCM 13223</name>
    <dbReference type="NCBI Taxonomy" id="1121098"/>
    <lineage>
        <taxon>Bacteria</taxon>
        <taxon>Pseudomonadati</taxon>
        <taxon>Bacteroidota</taxon>
        <taxon>Bacteroidia</taxon>
        <taxon>Bacteroidales</taxon>
        <taxon>Bacteroidaceae</taxon>
        <taxon>Phocaeicola</taxon>
    </lineage>
</organism>
<dbReference type="HOGENOM" id="CLU_3180203_0_0_10"/>
<evidence type="ECO:0000313" key="3">
    <source>
        <dbReference type="Proteomes" id="UP000017831"/>
    </source>
</evidence>
<dbReference type="EMBL" id="AQHY01000013">
    <property type="protein sequence ID" value="EOA56337.1"/>
    <property type="molecule type" value="Genomic_DNA"/>
</dbReference>
<comment type="caution">
    <text evidence="2">The sequence shown here is derived from an EMBL/GenBank/DDBJ whole genome shotgun (WGS) entry which is preliminary data.</text>
</comment>